<feature type="coiled-coil region" evidence="6">
    <location>
        <begin position="995"/>
        <end position="1022"/>
    </location>
</feature>
<evidence type="ECO:0000256" key="1">
    <source>
        <dbReference type="ARBA" id="ARBA00022490"/>
    </source>
</evidence>
<dbReference type="RefSeq" id="WP_281836020.1">
    <property type="nucleotide sequence ID" value="NZ_BSDY01000009.1"/>
</dbReference>
<keyword evidence="3 6" id="KW-0067">ATP-binding</keyword>
<comment type="subcellular location">
    <subcellularLocation>
        <location evidence="6">Cytoplasm</location>
    </subcellularLocation>
</comment>
<dbReference type="HAMAP" id="MF_01894">
    <property type="entry name" value="Smc_prok"/>
    <property type="match status" value="1"/>
</dbReference>
<dbReference type="Pfam" id="PF02463">
    <property type="entry name" value="SMC_N"/>
    <property type="match status" value="1"/>
</dbReference>
<gene>
    <name evidence="6 8" type="primary">smc</name>
    <name evidence="8" type="ORF">PM10SUCC1_22260</name>
</gene>
<dbReference type="InterPro" id="IPR003395">
    <property type="entry name" value="RecF/RecN/SMC_N"/>
</dbReference>
<dbReference type="Proteomes" id="UP001144471">
    <property type="component" value="Unassembled WGS sequence"/>
</dbReference>
<keyword evidence="5 6" id="KW-0238">DNA-binding</keyword>
<dbReference type="GO" id="GO:0005524">
    <property type="term" value="F:ATP binding"/>
    <property type="evidence" value="ECO:0007669"/>
    <property type="project" value="UniProtKB-UniRule"/>
</dbReference>
<dbReference type="Gene3D" id="3.40.50.300">
    <property type="entry name" value="P-loop containing nucleotide triphosphate hydrolases"/>
    <property type="match status" value="2"/>
</dbReference>
<evidence type="ECO:0000256" key="5">
    <source>
        <dbReference type="ARBA" id="ARBA00023125"/>
    </source>
</evidence>
<evidence type="ECO:0000256" key="4">
    <source>
        <dbReference type="ARBA" id="ARBA00023054"/>
    </source>
</evidence>
<comment type="domain">
    <text evidence="6">Contains large globular domains required for ATP hydrolysis at each terminus and a third globular domain forming a flexible hinge near the middle of the molecule. These domains are separated by coiled-coil structures.</text>
</comment>
<dbReference type="NCBIfam" id="TIGR02168">
    <property type="entry name" value="SMC_prok_B"/>
    <property type="match status" value="1"/>
</dbReference>
<evidence type="ECO:0000256" key="6">
    <source>
        <dbReference type="HAMAP-Rule" id="MF_01894"/>
    </source>
</evidence>
<dbReference type="GO" id="GO:0007062">
    <property type="term" value="P:sister chromatid cohesion"/>
    <property type="evidence" value="ECO:0007669"/>
    <property type="project" value="InterPro"/>
</dbReference>
<sequence>MYLKSVEVNGFKSFAEKVKVDFDTGITSIVGPNGSGKSNILDATLWVLGEQSYKNIRARESTDVIFSGGKNRKPKNSAEVSLYIDNSDRTLPMEEDNVKITRKLHRTGENEYLINNSKARLKDINELFMDTGVGKSAYSVIGQGKVERIISSSSKEIRGIIEEAAGIKKVKVRKAEAEKKLEKVEAEVEKIDLILGELEDNKVKIERQAGKALKYRELSEEKNVLAKGINEIELAQAVRSIGELEGRIAKLREDIASDQEAFEEAEKRLEELNNSRERLSEEIETLSQSNVDLKRDIDKIVNDRTLFTERKKSYGRELEEKREVLAAAGERTALKRKLIDEIEIKIELLTEEIVDQEKENRTFDTVIEEKSKEKRDLEIELNIKKDKLMTYEVDRLKYMTDMENNVKRMKSSRSKISELQGEVEEYKKKIDENKAEQEKQVKLLSQREEEYNGIDGRLEVLEEAVGSISQEMNRAYEVMREADYNLKRHGGKLENLMKLEANNEGFYKGVKEVLNSNIEGVEGAFISLVTIPEEYERAIEAAIPGNLQDIIVKDSNVAKRCIGLLKEKRAGRASFLALDTVRSGKKAVKPNEPGVVGMGSDLLEFDPQYERVVDMLLGNLLIVDKMDTAVRISKRNLHRGNIVTLHGELVSSRGRITGGENLRSVSSQIFERKKEIKKLEAIVAEHKKKHSISEKKYGELSQKMEATEEKLVALDDLKETLKTQVKRDKELLEDISRAGDKLLKNLRTVELEEREENLYISEYMELEKNAKDNRAKVEDLMEELRQEIQQGGEQITKCREEVEALKDDFSDKRIRFLNNRETLKQTEREAERQREELKEVESGRKAVEKRIEELTGGIEELEGKLKALEESYTDENVRYQKEFLEIKEKRNEYSLIEKEERETIKRVKDIENKIVLGNNKLGNQLENHEKQSLRRGKLEAVREELKDVEQGAQIEDLAASKEELLKLEARIKNLGVVNLLAIEEFEEVKKKFEFIGNQRRDLMESEKALRELIKDIENVVEMRFLEAYESINENFGYMCREILSNSEGRLELSDSTNILETGIELMVKFKNKKRQSITLLSGGEKSMVAVAFIMGIFMYKPSPFTFFDEIEAALDEANTKRLIGKLKEFTDRSQFILITHNKETMRESDTLYGVTMNKEIGESKILSVRM</sequence>
<feature type="domain" description="SMC hinge" evidence="7">
    <location>
        <begin position="519"/>
        <end position="633"/>
    </location>
</feature>
<feature type="coiled-coil region" evidence="6">
    <location>
        <begin position="697"/>
        <end position="724"/>
    </location>
</feature>
<feature type="coiled-coil region" evidence="6">
    <location>
        <begin position="167"/>
        <end position="201"/>
    </location>
</feature>
<comment type="function">
    <text evidence="6">Required for chromosome condensation and partitioning.</text>
</comment>
<evidence type="ECO:0000256" key="3">
    <source>
        <dbReference type="ARBA" id="ARBA00022840"/>
    </source>
</evidence>
<evidence type="ECO:0000313" key="8">
    <source>
        <dbReference type="EMBL" id="GLI56712.1"/>
    </source>
</evidence>
<dbReference type="InterPro" id="IPR010935">
    <property type="entry name" value="SMC_hinge"/>
</dbReference>
<evidence type="ECO:0000256" key="2">
    <source>
        <dbReference type="ARBA" id="ARBA00022741"/>
    </source>
</evidence>
<protein>
    <recommendedName>
        <fullName evidence="6">Chromosome partition protein Smc</fullName>
    </recommendedName>
</protein>
<dbReference type="Pfam" id="PF06470">
    <property type="entry name" value="SMC_hinge"/>
    <property type="match status" value="1"/>
</dbReference>
<keyword evidence="4 6" id="KW-0175">Coiled coil</keyword>
<comment type="subunit">
    <text evidence="6">Homodimer.</text>
</comment>
<feature type="binding site" evidence="6">
    <location>
        <begin position="32"/>
        <end position="39"/>
    </location>
    <ligand>
        <name>ATP</name>
        <dbReference type="ChEBI" id="CHEBI:30616"/>
    </ligand>
</feature>
<dbReference type="GO" id="GO:0016887">
    <property type="term" value="F:ATP hydrolysis activity"/>
    <property type="evidence" value="ECO:0007669"/>
    <property type="project" value="InterPro"/>
</dbReference>
<feature type="coiled-coil region" evidence="6">
    <location>
        <begin position="339"/>
        <end position="447"/>
    </location>
</feature>
<dbReference type="InterPro" id="IPR024704">
    <property type="entry name" value="SMC"/>
</dbReference>
<dbReference type="GO" id="GO:0005694">
    <property type="term" value="C:chromosome"/>
    <property type="evidence" value="ECO:0007669"/>
    <property type="project" value="InterPro"/>
</dbReference>
<keyword evidence="2 6" id="KW-0547">Nucleotide-binding</keyword>
<dbReference type="PIRSF" id="PIRSF005719">
    <property type="entry name" value="SMC"/>
    <property type="match status" value="1"/>
</dbReference>
<comment type="similarity">
    <text evidence="6">Belongs to the SMC family.</text>
</comment>
<evidence type="ECO:0000313" key="9">
    <source>
        <dbReference type="Proteomes" id="UP001144471"/>
    </source>
</evidence>
<reference evidence="8" key="1">
    <citation type="submission" date="2022-12" db="EMBL/GenBank/DDBJ databases">
        <title>Reference genome sequencing for broad-spectrum identification of bacterial and archaeal isolates by mass spectrometry.</title>
        <authorList>
            <person name="Sekiguchi Y."/>
            <person name="Tourlousse D.M."/>
        </authorList>
    </citation>
    <scope>NUCLEOTIDE SEQUENCE</scope>
    <source>
        <strain evidence="8">10succ1</strain>
    </source>
</reference>
<dbReference type="PANTHER" id="PTHR43977">
    <property type="entry name" value="STRUCTURAL MAINTENANCE OF CHROMOSOMES PROTEIN 3"/>
    <property type="match status" value="1"/>
</dbReference>
<name>A0A9W6GNB3_9FUSO</name>
<feature type="coiled-coil region" evidence="6">
    <location>
        <begin position="749"/>
        <end position="878"/>
    </location>
</feature>
<dbReference type="InterPro" id="IPR027417">
    <property type="entry name" value="P-loop_NTPase"/>
</dbReference>
<dbReference type="InterPro" id="IPR036277">
    <property type="entry name" value="SMC_hinge_sf"/>
</dbReference>
<organism evidence="8 9">
    <name type="scientific">Propionigenium maris DSM 9537</name>
    <dbReference type="NCBI Taxonomy" id="1123000"/>
    <lineage>
        <taxon>Bacteria</taxon>
        <taxon>Fusobacteriati</taxon>
        <taxon>Fusobacteriota</taxon>
        <taxon>Fusobacteriia</taxon>
        <taxon>Fusobacteriales</taxon>
        <taxon>Fusobacteriaceae</taxon>
        <taxon>Propionigenium</taxon>
    </lineage>
</organism>
<comment type="caution">
    <text evidence="8">The sequence shown here is derived from an EMBL/GenBank/DDBJ whole genome shotgun (WGS) entry which is preliminary data.</text>
</comment>
<dbReference type="GO" id="GO:0005737">
    <property type="term" value="C:cytoplasm"/>
    <property type="evidence" value="ECO:0007669"/>
    <property type="project" value="UniProtKB-SubCell"/>
</dbReference>
<dbReference type="GO" id="GO:0007059">
    <property type="term" value="P:chromosome segregation"/>
    <property type="evidence" value="ECO:0007669"/>
    <property type="project" value="UniProtKB-UniRule"/>
</dbReference>
<dbReference type="SUPFAM" id="SSF75553">
    <property type="entry name" value="Smc hinge domain"/>
    <property type="match status" value="1"/>
</dbReference>
<accession>A0A9W6GNB3</accession>
<evidence type="ECO:0000259" key="7">
    <source>
        <dbReference type="SMART" id="SM00968"/>
    </source>
</evidence>
<keyword evidence="9" id="KW-1185">Reference proteome</keyword>
<dbReference type="AlphaFoldDB" id="A0A9W6GNB3"/>
<dbReference type="GO" id="GO:0003677">
    <property type="term" value="F:DNA binding"/>
    <property type="evidence" value="ECO:0007669"/>
    <property type="project" value="UniProtKB-UniRule"/>
</dbReference>
<dbReference type="Gene3D" id="1.20.1060.20">
    <property type="match status" value="1"/>
</dbReference>
<dbReference type="GO" id="GO:0006260">
    <property type="term" value="P:DNA replication"/>
    <property type="evidence" value="ECO:0007669"/>
    <property type="project" value="UniProtKB-UniRule"/>
</dbReference>
<dbReference type="SMART" id="SM00968">
    <property type="entry name" value="SMC_hinge"/>
    <property type="match status" value="1"/>
</dbReference>
<proteinExistence type="inferred from homology"/>
<dbReference type="EMBL" id="BSDY01000009">
    <property type="protein sequence ID" value="GLI56712.1"/>
    <property type="molecule type" value="Genomic_DNA"/>
</dbReference>
<dbReference type="GO" id="GO:0030261">
    <property type="term" value="P:chromosome condensation"/>
    <property type="evidence" value="ECO:0007669"/>
    <property type="project" value="InterPro"/>
</dbReference>
<dbReference type="InterPro" id="IPR011890">
    <property type="entry name" value="SMC_prok"/>
</dbReference>
<dbReference type="Gene3D" id="3.30.70.1620">
    <property type="match status" value="1"/>
</dbReference>
<dbReference type="SUPFAM" id="SSF52540">
    <property type="entry name" value="P-loop containing nucleoside triphosphate hydrolases"/>
    <property type="match status" value="2"/>
</dbReference>
<feature type="coiled-coil region" evidence="6">
    <location>
        <begin position="234"/>
        <end position="303"/>
    </location>
</feature>
<keyword evidence="1 6" id="KW-0963">Cytoplasm</keyword>